<protein>
    <submittedName>
        <fullName evidence="1">Uncharacterized protein</fullName>
    </submittedName>
</protein>
<evidence type="ECO:0000313" key="1">
    <source>
        <dbReference type="EMBL" id="KRO61974.1"/>
    </source>
</evidence>
<gene>
    <name evidence="1" type="ORF">ABR82_00465</name>
</gene>
<organism evidence="1 2">
    <name type="scientific">Verrucomicrobia subdivision 6 bacterium BACL9 MAG-120507-bin52</name>
    <dbReference type="NCBI Taxonomy" id="1655590"/>
    <lineage>
        <taxon>Bacteria</taxon>
        <taxon>Pseudomonadati</taxon>
        <taxon>Verrucomicrobiota</taxon>
        <taxon>Verrucomicrobiia</taxon>
        <taxon>Verrucomicrobiales</taxon>
        <taxon>Verrucomicrobia subdivision 6</taxon>
    </lineage>
</organism>
<dbReference type="AlphaFoldDB" id="A0A0R2RHT0"/>
<proteinExistence type="predicted"/>
<dbReference type="EMBL" id="LIBO01000162">
    <property type="protein sequence ID" value="KRO61974.1"/>
    <property type="molecule type" value="Genomic_DNA"/>
</dbReference>
<reference evidence="1 2" key="1">
    <citation type="submission" date="2015-10" db="EMBL/GenBank/DDBJ databases">
        <title>Metagenome-Assembled Genomes uncover a global brackish microbiome.</title>
        <authorList>
            <person name="Hugerth L.W."/>
            <person name="Larsson J."/>
            <person name="Alneberg J."/>
            <person name="Lindh M.V."/>
            <person name="Legrand C."/>
            <person name="Pinhassi J."/>
            <person name="Andersson A.F."/>
        </authorList>
    </citation>
    <scope>NUCLEOTIDE SEQUENCE [LARGE SCALE GENOMIC DNA]</scope>
    <source>
        <strain evidence="1">BACL18 MAG-120507-bin52</strain>
    </source>
</reference>
<name>A0A0R2RHT0_9BACT</name>
<sequence length="340" mass="34746">MRWARPAYRQVLGEAEGGADDGFEGGGFIEKGDLHAEKENGNIAGGKGGEADRIFFGGDEGESAAGAGAGEGVFDFRNGEAMVVGKGALVDDFGAETDQSLHEAFGHGDAGDGADAEATQVGERETFSGEKIFEVKGVMATGVDRGVAVMATNLFFEFGVIFARAFGEQDEIGPAEGIGGFAQDTAGKDVLIAERVLAVDEEEIEAVAEAEILEAVVEEESVGLVVADGVAGGFDAIGIDEDGNAGEVAGEHKGLVARLGGIEQDRFSVGDNAGRGWGPTGEEFIGQAGEEGFGYGFVTATEDGDATSGFEEGAGEFFHHGGFAGTADGEVADADDHDPD</sequence>
<dbReference type="Proteomes" id="UP000051269">
    <property type="component" value="Unassembled WGS sequence"/>
</dbReference>
<comment type="caution">
    <text evidence="1">The sequence shown here is derived from an EMBL/GenBank/DDBJ whole genome shotgun (WGS) entry which is preliminary data.</text>
</comment>
<accession>A0A0R2RHT0</accession>
<evidence type="ECO:0000313" key="2">
    <source>
        <dbReference type="Proteomes" id="UP000051269"/>
    </source>
</evidence>